<proteinExistence type="predicted"/>
<reference evidence="3" key="1">
    <citation type="submission" date="2023-02" db="EMBL/GenBank/DDBJ databases">
        <title>Genome of toxic invasive species Heracleum sosnowskyi carries increased number of genes despite the absence of recent whole-genome duplications.</title>
        <authorList>
            <person name="Schelkunov M."/>
            <person name="Shtratnikova V."/>
            <person name="Makarenko M."/>
            <person name="Klepikova A."/>
            <person name="Omelchenko D."/>
            <person name="Novikova G."/>
            <person name="Obukhova E."/>
            <person name="Bogdanov V."/>
            <person name="Penin A."/>
            <person name="Logacheva M."/>
        </authorList>
    </citation>
    <scope>NUCLEOTIDE SEQUENCE</scope>
    <source>
        <strain evidence="3">Hsosn_3</strain>
        <tissue evidence="3">Leaf</tissue>
    </source>
</reference>
<evidence type="ECO:0000256" key="2">
    <source>
        <dbReference type="SAM" id="MobiDB-lite"/>
    </source>
</evidence>
<comment type="caution">
    <text evidence="3">The sequence shown here is derived from an EMBL/GenBank/DDBJ whole genome shotgun (WGS) entry which is preliminary data.</text>
</comment>
<sequence>MLSMHPKSSTLTSASLSKVKEFKIVDPLYNTRVDCFDSTLRDNKGEARKEESQYPVNAGDSQERVSSGCQDVKVVKHDQEFSLGDGVKDVDKLSGETTKDDKITIEVQSGDVKCETRTEGGPRAYRGFEVRRWEPLKKLKKIARIEGELNKVRLDVQNLVSSVEDGGWRNYYEPFATTGHHAGIASECEEHKKICCKGTC</sequence>
<dbReference type="PANTHER" id="PTHR33322:SF16">
    <property type="entry name" value="BAG FAMILY MOLECULAR CHAPERONE REGULATOR 6"/>
    <property type="match status" value="1"/>
</dbReference>
<evidence type="ECO:0000256" key="1">
    <source>
        <dbReference type="ARBA" id="ARBA00023186"/>
    </source>
</evidence>
<accession>A0AAD8I199</accession>
<evidence type="ECO:0000313" key="3">
    <source>
        <dbReference type="EMBL" id="KAK1376805.1"/>
    </source>
</evidence>
<reference evidence="3" key="2">
    <citation type="submission" date="2023-05" db="EMBL/GenBank/DDBJ databases">
        <authorList>
            <person name="Schelkunov M.I."/>
        </authorList>
    </citation>
    <scope>NUCLEOTIDE SEQUENCE</scope>
    <source>
        <strain evidence="3">Hsosn_3</strain>
        <tissue evidence="3">Leaf</tissue>
    </source>
</reference>
<gene>
    <name evidence="3" type="ORF">POM88_032998</name>
</gene>
<dbReference type="GO" id="GO:0009506">
    <property type="term" value="C:plasmodesma"/>
    <property type="evidence" value="ECO:0007669"/>
    <property type="project" value="TreeGrafter"/>
</dbReference>
<dbReference type="AlphaFoldDB" id="A0AAD8I199"/>
<keyword evidence="4" id="KW-1185">Reference proteome</keyword>
<name>A0AAD8I199_9APIA</name>
<feature type="region of interest" description="Disordered" evidence="2">
    <location>
        <begin position="41"/>
        <end position="65"/>
    </location>
</feature>
<dbReference type="Proteomes" id="UP001237642">
    <property type="component" value="Unassembled WGS sequence"/>
</dbReference>
<dbReference type="InterPro" id="IPR040400">
    <property type="entry name" value="BAG5/6/7/8"/>
</dbReference>
<dbReference type="EMBL" id="JAUIZM010000007">
    <property type="protein sequence ID" value="KAK1376805.1"/>
    <property type="molecule type" value="Genomic_DNA"/>
</dbReference>
<keyword evidence="1" id="KW-0143">Chaperone</keyword>
<feature type="compositionally biased region" description="Basic and acidic residues" evidence="2">
    <location>
        <begin position="41"/>
        <end position="52"/>
    </location>
</feature>
<dbReference type="PANTHER" id="PTHR33322">
    <property type="entry name" value="BAG DOMAIN CONTAINING PROTEIN, EXPRESSED"/>
    <property type="match status" value="1"/>
</dbReference>
<organism evidence="3 4">
    <name type="scientific">Heracleum sosnowskyi</name>
    <dbReference type="NCBI Taxonomy" id="360622"/>
    <lineage>
        <taxon>Eukaryota</taxon>
        <taxon>Viridiplantae</taxon>
        <taxon>Streptophyta</taxon>
        <taxon>Embryophyta</taxon>
        <taxon>Tracheophyta</taxon>
        <taxon>Spermatophyta</taxon>
        <taxon>Magnoliopsida</taxon>
        <taxon>eudicotyledons</taxon>
        <taxon>Gunneridae</taxon>
        <taxon>Pentapetalae</taxon>
        <taxon>asterids</taxon>
        <taxon>campanulids</taxon>
        <taxon>Apiales</taxon>
        <taxon>Apiaceae</taxon>
        <taxon>Apioideae</taxon>
        <taxon>apioid superclade</taxon>
        <taxon>Tordylieae</taxon>
        <taxon>Tordyliinae</taxon>
        <taxon>Heracleum</taxon>
    </lineage>
</organism>
<evidence type="ECO:0000313" key="4">
    <source>
        <dbReference type="Proteomes" id="UP001237642"/>
    </source>
</evidence>
<protein>
    <submittedName>
        <fullName evidence="3">Uncharacterized protein</fullName>
    </submittedName>
</protein>
<dbReference type="GO" id="GO:0006457">
    <property type="term" value="P:protein folding"/>
    <property type="evidence" value="ECO:0007669"/>
    <property type="project" value="TreeGrafter"/>
</dbReference>